<name>A0ABX7R246_9GAMM</name>
<keyword evidence="3" id="KW-1185">Reference proteome</keyword>
<gene>
    <name evidence="2" type="ORF">JYB85_03125</name>
</gene>
<sequence length="48" mass="5283">MVKLIERPRDNHHAAIHLDSLSYSTSAGFNLASVALCLVLAGLYAAWW</sequence>
<feature type="transmembrane region" description="Helical" evidence="1">
    <location>
        <begin position="27"/>
        <end position="47"/>
    </location>
</feature>
<organism evidence="2 3">
    <name type="scientific">Shewanella sedimentimangrovi</name>
    <dbReference type="NCBI Taxonomy" id="2814293"/>
    <lineage>
        <taxon>Bacteria</taxon>
        <taxon>Pseudomonadati</taxon>
        <taxon>Pseudomonadota</taxon>
        <taxon>Gammaproteobacteria</taxon>
        <taxon>Alteromonadales</taxon>
        <taxon>Shewanellaceae</taxon>
        <taxon>Shewanella</taxon>
    </lineage>
</organism>
<dbReference type="RefSeq" id="WP_207381018.1">
    <property type="nucleotide sequence ID" value="NZ_CP071502.1"/>
</dbReference>
<reference evidence="2 3" key="1">
    <citation type="submission" date="2021-03" db="EMBL/GenBank/DDBJ databases">
        <title>Novel species identification of genus Shewanella.</title>
        <authorList>
            <person name="Liu G."/>
            <person name="Zhang Q."/>
        </authorList>
    </citation>
    <scope>NUCLEOTIDE SEQUENCE [LARGE SCALE GENOMIC DNA]</scope>
    <source>
        <strain evidence="2 3">FJAT-52962</strain>
    </source>
</reference>
<proteinExistence type="predicted"/>
<dbReference type="Proteomes" id="UP000663207">
    <property type="component" value="Chromosome"/>
</dbReference>
<evidence type="ECO:0000256" key="1">
    <source>
        <dbReference type="SAM" id="Phobius"/>
    </source>
</evidence>
<keyword evidence="1" id="KW-0812">Transmembrane</keyword>
<keyword evidence="1" id="KW-0472">Membrane</keyword>
<evidence type="ECO:0000313" key="3">
    <source>
        <dbReference type="Proteomes" id="UP000663207"/>
    </source>
</evidence>
<dbReference type="EMBL" id="CP071502">
    <property type="protein sequence ID" value="QSX37848.1"/>
    <property type="molecule type" value="Genomic_DNA"/>
</dbReference>
<keyword evidence="1" id="KW-1133">Transmembrane helix</keyword>
<evidence type="ECO:0000313" key="2">
    <source>
        <dbReference type="EMBL" id="QSX37848.1"/>
    </source>
</evidence>
<accession>A0ABX7R246</accession>
<protein>
    <submittedName>
        <fullName evidence="2">Uncharacterized protein</fullName>
    </submittedName>
</protein>